<organism evidence="1 2">
    <name type="scientific">Datura stramonium</name>
    <name type="common">Jimsonweed</name>
    <name type="synonym">Common thornapple</name>
    <dbReference type="NCBI Taxonomy" id="4076"/>
    <lineage>
        <taxon>Eukaryota</taxon>
        <taxon>Viridiplantae</taxon>
        <taxon>Streptophyta</taxon>
        <taxon>Embryophyta</taxon>
        <taxon>Tracheophyta</taxon>
        <taxon>Spermatophyta</taxon>
        <taxon>Magnoliopsida</taxon>
        <taxon>eudicotyledons</taxon>
        <taxon>Gunneridae</taxon>
        <taxon>Pentapetalae</taxon>
        <taxon>asterids</taxon>
        <taxon>lamiids</taxon>
        <taxon>Solanales</taxon>
        <taxon>Solanaceae</taxon>
        <taxon>Solanoideae</taxon>
        <taxon>Datureae</taxon>
        <taxon>Datura</taxon>
    </lineage>
</organism>
<name>A0ABS8RYJ0_DATST</name>
<gene>
    <name evidence="1" type="primary">AGD1_1</name>
    <name evidence="1" type="ORF">HAX54_013521</name>
</gene>
<dbReference type="EMBL" id="JACEIK010000182">
    <property type="protein sequence ID" value="MCD7451808.1"/>
    <property type="molecule type" value="Genomic_DNA"/>
</dbReference>
<dbReference type="Proteomes" id="UP000823775">
    <property type="component" value="Unassembled WGS sequence"/>
</dbReference>
<accession>A0ABS8RYJ0</accession>
<dbReference type="SUPFAM" id="SSF103657">
    <property type="entry name" value="BAR/IMD domain-like"/>
    <property type="match status" value="1"/>
</dbReference>
<proteinExistence type="predicted"/>
<reference evidence="1 2" key="1">
    <citation type="journal article" date="2021" name="BMC Genomics">
        <title>Datura genome reveals duplications of psychoactive alkaloid biosynthetic genes and high mutation rate following tissue culture.</title>
        <authorList>
            <person name="Rajewski A."/>
            <person name="Carter-House D."/>
            <person name="Stajich J."/>
            <person name="Litt A."/>
        </authorList>
    </citation>
    <scope>NUCLEOTIDE SEQUENCE [LARGE SCALE GENOMIC DNA]</scope>
    <source>
        <strain evidence="1">AR-01</strain>
    </source>
</reference>
<comment type="caution">
    <text evidence="1">The sequence shown here is derived from an EMBL/GenBank/DDBJ whole genome shotgun (WGS) entry which is preliminary data.</text>
</comment>
<protein>
    <submittedName>
        <fullName evidence="1">Ankyrin repeat and PH</fullName>
    </submittedName>
</protein>
<keyword evidence="2" id="KW-1185">Reference proteome</keyword>
<evidence type="ECO:0000313" key="2">
    <source>
        <dbReference type="Proteomes" id="UP000823775"/>
    </source>
</evidence>
<evidence type="ECO:0000313" key="1">
    <source>
        <dbReference type="EMBL" id="MCD7451808.1"/>
    </source>
</evidence>
<dbReference type="InterPro" id="IPR027267">
    <property type="entry name" value="AH/BAR_dom_sf"/>
</dbReference>
<sequence length="155" mass="17399">MAKFAIALREIATYKEVLRSQEARKRFDKANVAYDQVREKFLSLRKSTRMDIAAAIEGNKHQATSNLVVIPGTLQCKVGALSAVEAKGSMNFGSCWHMMETHAVHRPEFKDILRDAQGMNFASNGAFINQQLCKTRYGVVVDDIFEHQKSFSPTS</sequence>